<dbReference type="PROSITE" id="PS51221">
    <property type="entry name" value="TTL"/>
    <property type="match status" value="1"/>
</dbReference>
<dbReference type="EMBL" id="CAJNOQ010001669">
    <property type="protein sequence ID" value="CAF0910902.1"/>
    <property type="molecule type" value="Genomic_DNA"/>
</dbReference>
<evidence type="ECO:0000259" key="1">
    <source>
        <dbReference type="Pfam" id="PF25556"/>
    </source>
</evidence>
<dbReference type="Proteomes" id="UP000663829">
    <property type="component" value="Unassembled WGS sequence"/>
</dbReference>
<comment type="caution">
    <text evidence="2">The sequence shown here is derived from an EMBL/GenBank/DDBJ whole genome shotgun (WGS) entry which is preliminary data.</text>
</comment>
<feature type="domain" description="Tubulin--tyrosine ligase-like protein 12 SET-like" evidence="1">
    <location>
        <begin position="95"/>
        <end position="260"/>
    </location>
</feature>
<evidence type="ECO:0000313" key="2">
    <source>
        <dbReference type="EMBL" id="CAF0910902.1"/>
    </source>
</evidence>
<organism evidence="2 4">
    <name type="scientific">Didymodactylos carnosus</name>
    <dbReference type="NCBI Taxonomy" id="1234261"/>
    <lineage>
        <taxon>Eukaryota</taxon>
        <taxon>Metazoa</taxon>
        <taxon>Spiralia</taxon>
        <taxon>Gnathifera</taxon>
        <taxon>Rotifera</taxon>
        <taxon>Eurotatoria</taxon>
        <taxon>Bdelloidea</taxon>
        <taxon>Philodinida</taxon>
        <taxon>Philodinidae</taxon>
        <taxon>Didymodactylos</taxon>
    </lineage>
</organism>
<dbReference type="OrthoDB" id="60477at2759"/>
<gene>
    <name evidence="2" type="ORF">GPM918_LOCUS9141</name>
    <name evidence="3" type="ORF">SRO942_LOCUS9142</name>
</gene>
<proteinExistence type="predicted"/>
<dbReference type="GO" id="GO:0005737">
    <property type="term" value="C:cytoplasm"/>
    <property type="evidence" value="ECO:0007669"/>
    <property type="project" value="TreeGrafter"/>
</dbReference>
<dbReference type="Proteomes" id="UP000681722">
    <property type="component" value="Unassembled WGS sequence"/>
</dbReference>
<evidence type="ECO:0000313" key="4">
    <source>
        <dbReference type="Proteomes" id="UP000663829"/>
    </source>
</evidence>
<keyword evidence="4" id="KW-1185">Reference proteome</keyword>
<dbReference type="Pfam" id="PF25556">
    <property type="entry name" value="SET_TTL"/>
    <property type="match status" value="1"/>
</dbReference>
<dbReference type="InterPro" id="IPR004344">
    <property type="entry name" value="TTL/TTLL_fam"/>
</dbReference>
<dbReference type="EMBL" id="CAJOBC010001669">
    <property type="protein sequence ID" value="CAF3692024.1"/>
    <property type="molecule type" value="Genomic_DNA"/>
</dbReference>
<dbReference type="Pfam" id="PF03133">
    <property type="entry name" value="TTL"/>
    <property type="match status" value="1"/>
</dbReference>
<dbReference type="AlphaFoldDB" id="A0A814A934"/>
<dbReference type="InterPro" id="IPR027749">
    <property type="entry name" value="TTLL12"/>
</dbReference>
<sequence>MRHLNHERLTDICCYTLIIDLNVMEQIDEKDYEEFLKSHEFQLLFCGIPKYLYCQLYFKMKNEIFDCGKYFQICPVDDDDLCEENFNPERKYYMSTIEHEIKPSNVEMIFLIDHAWTYRIRDARKHLLTIPKLYERMLSLMNINETNHDLENGIEMILQRMWKYNQTYTLATDQIDPLNDCEEVYEPYWYIMDEVGSMIRHSDTNVNLNCVSFYFQPSQTMYSVIWPIEIIPPYTECFRNYLYTNQTDVILKNVKLLTWNRISYRKKYLRNLLKFDKSLFNTKLEYNKDLFLKCHKNDDYIETTSVISSNTDNQLFKVYTDNELVKQFLNDSHYQFVDNIDECNILFTMKHIENYRHYMENYPQMMFNQFPYENIVTNKELLSLVARRWKHIQKRKISSNEDEDDTNSKLDPFVDVHTCPPWLPITFNLIHELPQFAVYYQYREDNQLDNHWIIKPTNLTRSIDMSITNILDMILRLPESGPKIVCKYIHRPILLKIDELNGAVKI</sequence>
<dbReference type="InterPro" id="IPR057954">
    <property type="entry name" value="SET_TTL12"/>
</dbReference>
<evidence type="ECO:0000313" key="3">
    <source>
        <dbReference type="EMBL" id="CAF3692024.1"/>
    </source>
</evidence>
<protein>
    <recommendedName>
        <fullName evidence="1">Tubulin--tyrosine ligase-like protein 12 SET-like domain-containing protein</fullName>
    </recommendedName>
</protein>
<dbReference type="PANTHER" id="PTHR46088">
    <property type="entry name" value="TUBULIN--TYROSINE LIGASE-LIKE PROTEIN 12"/>
    <property type="match status" value="1"/>
</dbReference>
<accession>A0A814A934</accession>
<name>A0A814A934_9BILA</name>
<dbReference type="PANTHER" id="PTHR46088:SF1">
    <property type="entry name" value="TUBULIN--TYROSINE LIGASE-LIKE PROTEIN 12"/>
    <property type="match status" value="1"/>
</dbReference>
<reference evidence="2" key="1">
    <citation type="submission" date="2021-02" db="EMBL/GenBank/DDBJ databases">
        <authorList>
            <person name="Nowell W R."/>
        </authorList>
    </citation>
    <scope>NUCLEOTIDE SEQUENCE</scope>
</reference>